<name>A0A6G9QS34_9GAMM</name>
<reference evidence="1 2" key="1">
    <citation type="submission" date="2020-03" db="EMBL/GenBank/DDBJ databases">
        <title>Complete genome sequence of Shewanella sp.</title>
        <authorList>
            <person name="Kim Y.-S."/>
            <person name="Kim S.-J."/>
            <person name="Jung H.-K."/>
            <person name="Kim K.-H."/>
        </authorList>
    </citation>
    <scope>NUCLEOTIDE SEQUENCE [LARGE SCALE GENOMIC DNA]</scope>
    <source>
        <strain evidence="1 2">PN3F2</strain>
        <plasmid evidence="1 2">pPN3F2_2</plasmid>
    </source>
</reference>
<sequence>MMLNTPNLDKDALIQDEKNIHLTMLRLHRDAIGFMLDAVERFDPAILALFASKFCENGMNTRDWQNSLFRIDFSDNVIASDDIYESKEELFTKDEIVQLAERGVQITDERELSVMFLFWLQRHCDFPTLPRGVKFGFLNNDVLFHGMDVVFCDNKNAAHFNFCMCVAGDNVRLSIETEDYVITCLESYSFFDGLTELVQSRLPNFCDNPLYQLHNSSLEEIGSGLVCSVLPSIWDTEFDNSFLAALDSHKPSLSRSLERLFTAHGKTHPNEIPSTIDDIDFIEFMGCVLNKGFPSFLHKFGAENGDSVTCILDKAWALRKSVAVEDRNRFLLDAQFIIFNNALLSEVFFDKKGNIQRDQSEFFELIEHPLFKAHYADNLTHLPIDLQTPVSIAIEHYNSLQLSNNIDKLINDAEMISHPLVDHENDCNKLPSNSL</sequence>
<organism evidence="1 2">
    <name type="scientific">Shewanella aestuarii</name>
    <dbReference type="NCBI Taxonomy" id="1028752"/>
    <lineage>
        <taxon>Bacteria</taxon>
        <taxon>Pseudomonadati</taxon>
        <taxon>Pseudomonadota</taxon>
        <taxon>Gammaproteobacteria</taxon>
        <taxon>Alteromonadales</taxon>
        <taxon>Shewanellaceae</taxon>
        <taxon>Shewanella</taxon>
    </lineage>
</organism>
<geneLocation type="plasmid" evidence="1 2">
    <name>pPN3F2_2</name>
</geneLocation>
<dbReference type="RefSeq" id="WP_167680419.1">
    <property type="nucleotide sequence ID" value="NZ_CP050315.1"/>
</dbReference>
<accession>A0A6G9QS34</accession>
<protein>
    <submittedName>
        <fullName evidence="1">Uncharacterized protein</fullName>
    </submittedName>
</protein>
<keyword evidence="1" id="KW-0614">Plasmid</keyword>
<gene>
    <name evidence="1" type="ORF">HBH39_19135</name>
</gene>
<evidence type="ECO:0000313" key="1">
    <source>
        <dbReference type="EMBL" id="QIR16591.1"/>
    </source>
</evidence>
<keyword evidence="2" id="KW-1185">Reference proteome</keyword>
<proteinExistence type="predicted"/>
<dbReference type="KEGG" id="saes:HBH39_19135"/>
<dbReference type="AlphaFoldDB" id="A0A6G9QS34"/>
<evidence type="ECO:0000313" key="2">
    <source>
        <dbReference type="Proteomes" id="UP000502608"/>
    </source>
</evidence>
<dbReference type="Proteomes" id="UP000502608">
    <property type="component" value="Plasmid pPN3F2_2"/>
</dbReference>
<dbReference type="EMBL" id="CP050315">
    <property type="protein sequence ID" value="QIR16591.1"/>
    <property type="molecule type" value="Genomic_DNA"/>
</dbReference>